<gene>
    <name evidence="2" type="ORF">K1J50_07685</name>
</gene>
<name>A0ABS7F165_9PROT</name>
<comment type="caution">
    <text evidence="2">The sequence shown here is derived from an EMBL/GenBank/DDBJ whole genome shotgun (WGS) entry which is preliminary data.</text>
</comment>
<organism evidence="2 3">
    <name type="scientific">Caldovatus aquaticus</name>
    <dbReference type="NCBI Taxonomy" id="2865671"/>
    <lineage>
        <taxon>Bacteria</taxon>
        <taxon>Pseudomonadati</taxon>
        <taxon>Pseudomonadota</taxon>
        <taxon>Alphaproteobacteria</taxon>
        <taxon>Acetobacterales</taxon>
        <taxon>Roseomonadaceae</taxon>
        <taxon>Caldovatus</taxon>
    </lineage>
</organism>
<dbReference type="RefSeq" id="WP_220117127.1">
    <property type="nucleotide sequence ID" value="NZ_JAHZUY010000014.1"/>
</dbReference>
<dbReference type="PROSITE" id="PS51257">
    <property type="entry name" value="PROKAR_LIPOPROTEIN"/>
    <property type="match status" value="1"/>
</dbReference>
<feature type="signal peptide" evidence="1">
    <location>
        <begin position="1"/>
        <end position="28"/>
    </location>
</feature>
<evidence type="ECO:0000313" key="2">
    <source>
        <dbReference type="EMBL" id="MBW8269367.1"/>
    </source>
</evidence>
<dbReference type="Proteomes" id="UP001519924">
    <property type="component" value="Unassembled WGS sequence"/>
</dbReference>
<proteinExistence type="predicted"/>
<keyword evidence="3" id="KW-1185">Reference proteome</keyword>
<protein>
    <submittedName>
        <fullName evidence="2">Uncharacterized protein</fullName>
    </submittedName>
</protein>
<dbReference type="EMBL" id="JAHZUY010000014">
    <property type="protein sequence ID" value="MBW8269367.1"/>
    <property type="molecule type" value="Genomic_DNA"/>
</dbReference>
<sequence length="145" mass="15074">MSLLPRRAPAAFAPVALLLALGSCVARDASLADEARTRMVGLRADDLRLCAGPADKRESSEAGEFWTYDRSPPGGGVSVPVPMAGGSVNLSGGGMCRATFQIVEGRVTRISISGTNELGVARDAACAPVVQGCLRMIREGTIRTD</sequence>
<feature type="chain" id="PRO_5046745240" evidence="1">
    <location>
        <begin position="29"/>
        <end position="145"/>
    </location>
</feature>
<keyword evidence="1" id="KW-0732">Signal</keyword>
<evidence type="ECO:0000313" key="3">
    <source>
        <dbReference type="Proteomes" id="UP001519924"/>
    </source>
</evidence>
<accession>A0ABS7F165</accession>
<evidence type="ECO:0000256" key="1">
    <source>
        <dbReference type="SAM" id="SignalP"/>
    </source>
</evidence>
<reference evidence="2 3" key="1">
    <citation type="submission" date="2021-08" db="EMBL/GenBank/DDBJ databases">
        <title>Caldovatus sediminis gen. nov., sp. nov., a moderately thermophilic bacterium isolated from a hot spring.</title>
        <authorList>
            <person name="Hu C.-J."/>
            <person name="Li W.-J."/>
            <person name="Xian W.-D."/>
        </authorList>
    </citation>
    <scope>NUCLEOTIDE SEQUENCE [LARGE SCALE GENOMIC DNA]</scope>
    <source>
        <strain evidence="2 3">SYSU G05006</strain>
    </source>
</reference>